<accession>A0ABT8A0S2</accession>
<evidence type="ECO:0000256" key="5">
    <source>
        <dbReference type="ARBA" id="ARBA00033748"/>
    </source>
</evidence>
<evidence type="ECO:0000256" key="2">
    <source>
        <dbReference type="ARBA" id="ARBA00022643"/>
    </source>
</evidence>
<dbReference type="GO" id="GO:0016491">
    <property type="term" value="F:oxidoreductase activity"/>
    <property type="evidence" value="ECO:0007669"/>
    <property type="project" value="UniProtKB-KW"/>
</dbReference>
<evidence type="ECO:0000256" key="1">
    <source>
        <dbReference type="ARBA" id="ARBA00022630"/>
    </source>
</evidence>
<dbReference type="SUPFAM" id="SSF51679">
    <property type="entry name" value="Bacterial luciferase-like"/>
    <property type="match status" value="1"/>
</dbReference>
<evidence type="ECO:0000259" key="6">
    <source>
        <dbReference type="Pfam" id="PF00296"/>
    </source>
</evidence>
<dbReference type="PIRSF" id="PIRSF000337">
    <property type="entry name" value="NTA_MOA"/>
    <property type="match status" value="1"/>
</dbReference>
<protein>
    <submittedName>
        <fullName evidence="7">LLM class flavin-dependent oxidoreductase</fullName>
        <ecNumber evidence="7">1.-.-.-</ecNumber>
    </submittedName>
</protein>
<feature type="domain" description="Luciferase-like" evidence="6">
    <location>
        <begin position="20"/>
        <end position="388"/>
    </location>
</feature>
<evidence type="ECO:0000313" key="8">
    <source>
        <dbReference type="Proteomes" id="UP001529369"/>
    </source>
</evidence>
<dbReference type="InterPro" id="IPR011251">
    <property type="entry name" value="Luciferase-like_dom"/>
</dbReference>
<organism evidence="7 8">
    <name type="scientific">Paeniroseomonas aquatica</name>
    <dbReference type="NCBI Taxonomy" id="373043"/>
    <lineage>
        <taxon>Bacteria</taxon>
        <taxon>Pseudomonadati</taxon>
        <taxon>Pseudomonadota</taxon>
        <taxon>Alphaproteobacteria</taxon>
        <taxon>Acetobacterales</taxon>
        <taxon>Acetobacteraceae</taxon>
        <taxon>Paeniroseomonas</taxon>
    </lineage>
</organism>
<dbReference type="InterPro" id="IPR036661">
    <property type="entry name" value="Luciferase-like_sf"/>
</dbReference>
<dbReference type="CDD" id="cd01095">
    <property type="entry name" value="Nitrilotriacetate_monoxgenase"/>
    <property type="match status" value="1"/>
</dbReference>
<dbReference type="InterPro" id="IPR016215">
    <property type="entry name" value="NTA_MOA"/>
</dbReference>
<dbReference type="Gene3D" id="3.20.20.30">
    <property type="entry name" value="Luciferase-like domain"/>
    <property type="match status" value="1"/>
</dbReference>
<evidence type="ECO:0000313" key="7">
    <source>
        <dbReference type="EMBL" id="MDN3563325.1"/>
    </source>
</evidence>
<sequence>MSRGMMGLGLSIANLGYHYAAWRHPDMPAGGNMDFRHYVHCAKLAEQGGFDAIFLADSAAVRDLDNPAIAREMEHQIVKHEPVALLAALSAVTKHVGLVPTVSTTYNDPFNLTRWLTSLDHMSGGRAGANLVTGFSIDEARNFGLDAVLGSDHRHERAIEFVDVMKGLEDSWDDDAFPRDKATGQFWDRAKLHYLNHVGKHFKIRGPLDVARPPQGHLPIFTAGDSENAMEFSARCSDVVYGGQPDIEGARAYYAAIKGRLAKYGRTPDQVKMMPGIMPFVGRTRQEAQDKFDRMQALIEPKLGLGLLAVNNFPDYRGHDIDGPVPDIAAAPGQKSFFSSPLMERMRREGMTIRQLYEAVSGGFWHLGVVGTPAMVADVMEEWFTTGAADGFNIQGPCIPVDTADFVELVIPELQRRGLRPAGYDGSTLRTRLGLPPAPSRYAA</sequence>
<name>A0ABT8A0S2_9PROT</name>
<dbReference type="PANTHER" id="PTHR30011:SF16">
    <property type="entry name" value="C2H2 FINGER DOMAIN TRANSCRIPTION FACTOR (EUROFUNG)-RELATED"/>
    <property type="match status" value="1"/>
</dbReference>
<evidence type="ECO:0000256" key="4">
    <source>
        <dbReference type="ARBA" id="ARBA00023033"/>
    </source>
</evidence>
<dbReference type="Proteomes" id="UP001529369">
    <property type="component" value="Unassembled WGS sequence"/>
</dbReference>
<comment type="caution">
    <text evidence="7">The sequence shown here is derived from an EMBL/GenBank/DDBJ whole genome shotgun (WGS) entry which is preliminary data.</text>
</comment>
<dbReference type="NCBIfam" id="TIGR03860">
    <property type="entry name" value="FMN_nitrolo"/>
    <property type="match status" value="1"/>
</dbReference>
<dbReference type="InterPro" id="IPR051260">
    <property type="entry name" value="Diverse_substr_monoxygenases"/>
</dbReference>
<evidence type="ECO:0000256" key="3">
    <source>
        <dbReference type="ARBA" id="ARBA00023002"/>
    </source>
</evidence>
<keyword evidence="2" id="KW-0288">FMN</keyword>
<dbReference type="EC" id="1.-.-.-" evidence="7"/>
<dbReference type="EMBL" id="JAUFPN010000027">
    <property type="protein sequence ID" value="MDN3563325.1"/>
    <property type="molecule type" value="Genomic_DNA"/>
</dbReference>
<dbReference type="Pfam" id="PF00296">
    <property type="entry name" value="Bac_luciferase"/>
    <property type="match status" value="1"/>
</dbReference>
<gene>
    <name evidence="7" type="ORF">QWZ14_02915</name>
</gene>
<comment type="similarity">
    <text evidence="5">Belongs to the NtaA/SnaA/DszA monooxygenase family.</text>
</comment>
<proteinExistence type="inferred from homology"/>
<dbReference type="PANTHER" id="PTHR30011">
    <property type="entry name" value="ALKANESULFONATE MONOOXYGENASE-RELATED"/>
    <property type="match status" value="1"/>
</dbReference>
<keyword evidence="4" id="KW-0503">Monooxygenase</keyword>
<dbReference type="RefSeq" id="WP_290315067.1">
    <property type="nucleotide sequence ID" value="NZ_JAUFPN010000027.1"/>
</dbReference>
<keyword evidence="3 7" id="KW-0560">Oxidoreductase</keyword>
<keyword evidence="1" id="KW-0285">Flavoprotein</keyword>
<reference evidence="8" key="1">
    <citation type="journal article" date="2019" name="Int. J. Syst. Evol. Microbiol.">
        <title>The Global Catalogue of Microorganisms (GCM) 10K type strain sequencing project: providing services to taxonomists for standard genome sequencing and annotation.</title>
        <authorList>
            <consortium name="The Broad Institute Genomics Platform"/>
            <consortium name="The Broad Institute Genome Sequencing Center for Infectious Disease"/>
            <person name="Wu L."/>
            <person name="Ma J."/>
        </authorList>
    </citation>
    <scope>NUCLEOTIDE SEQUENCE [LARGE SCALE GENOMIC DNA]</scope>
    <source>
        <strain evidence="8">CECT 7131</strain>
    </source>
</reference>
<keyword evidence="8" id="KW-1185">Reference proteome</keyword>